<dbReference type="GO" id="GO:0005524">
    <property type="term" value="F:ATP binding"/>
    <property type="evidence" value="ECO:0007669"/>
    <property type="project" value="InterPro"/>
</dbReference>
<dbReference type="SUPFAM" id="SSF52540">
    <property type="entry name" value="P-loop containing nucleoside triphosphate hydrolases"/>
    <property type="match status" value="1"/>
</dbReference>
<feature type="domain" description="ATPase AAA-type core" evidence="1">
    <location>
        <begin position="211"/>
        <end position="333"/>
    </location>
</feature>
<dbReference type="Gene3D" id="3.40.50.300">
    <property type="entry name" value="P-loop containing nucleotide triphosphate hydrolases"/>
    <property type="match status" value="1"/>
</dbReference>
<dbReference type="AlphaFoldDB" id="A0A1T0CVU7"/>
<dbReference type="Pfam" id="PF00004">
    <property type="entry name" value="AAA"/>
    <property type="match status" value="1"/>
</dbReference>
<protein>
    <submittedName>
        <fullName evidence="2">ATPase</fullName>
    </submittedName>
</protein>
<name>A0A1T0CVU7_9GAMM</name>
<accession>A0A1T0CVU7</accession>
<dbReference type="EMBL" id="MUYV01000001">
    <property type="protein sequence ID" value="OOS26478.1"/>
    <property type="molecule type" value="Genomic_DNA"/>
</dbReference>
<organism evidence="2 3">
    <name type="scientific">Moraxella porci DSM 25326</name>
    <dbReference type="NCBI Taxonomy" id="573983"/>
    <lineage>
        <taxon>Bacteria</taxon>
        <taxon>Pseudomonadati</taxon>
        <taxon>Pseudomonadota</taxon>
        <taxon>Gammaproteobacteria</taxon>
        <taxon>Moraxellales</taxon>
        <taxon>Moraxellaceae</taxon>
        <taxon>Moraxella</taxon>
    </lineage>
</organism>
<dbReference type="InterPro" id="IPR027417">
    <property type="entry name" value="P-loop_NTPase"/>
</dbReference>
<evidence type="ECO:0000313" key="3">
    <source>
        <dbReference type="Proteomes" id="UP000190683"/>
    </source>
</evidence>
<dbReference type="STRING" id="573983.B0681_00905"/>
<evidence type="ECO:0000313" key="2">
    <source>
        <dbReference type="EMBL" id="OOS26478.1"/>
    </source>
</evidence>
<dbReference type="GO" id="GO:0016887">
    <property type="term" value="F:ATP hydrolysis activity"/>
    <property type="evidence" value="ECO:0007669"/>
    <property type="project" value="InterPro"/>
</dbReference>
<reference evidence="2 3" key="1">
    <citation type="submission" date="2017-02" db="EMBL/GenBank/DDBJ databases">
        <title>Draft genome sequence of Moraxella porci CCUG 54912T type strain.</title>
        <authorList>
            <person name="Salva-Serra F."/>
            <person name="Engstrom-Jakobsson H."/>
            <person name="Thorell K."/>
            <person name="Jaen-Luchoro D."/>
            <person name="Gonzales-Siles L."/>
            <person name="Karlsson R."/>
            <person name="Yazdan S."/>
            <person name="Boulund F."/>
            <person name="Johnning A."/>
            <person name="Engstrand L."/>
            <person name="Kristiansson E."/>
            <person name="Moore E."/>
        </authorList>
    </citation>
    <scope>NUCLEOTIDE SEQUENCE [LARGE SCALE GENOMIC DNA]</scope>
    <source>
        <strain evidence="2 3">CCUG 54912</strain>
    </source>
</reference>
<proteinExistence type="predicted"/>
<sequence length="384" mass="43370">MKFLESKYFRPRTIATETYIDGQYHLTTQPIDERIKSDITPFEELINSMMPSINFRGDDVVIKRSHLAQFVQCTDFHVVRYDRHTGQFFAAELCYFHPEYEFFLLLSEDLSNEYDKTIIESGYYSVVRLAYNSQKADALTKIRAFYEAYLEKYISSEAKISLLLKEGQDLVFKSHTIKPLALDLATMYNDDFLPVHQKIKESLSDGNKGLVLLHGLAGSGKTNYIKWLTAQIPNKNFIFVPNNLIGALAEPQFMSMLIDNKNSVLVLEDCENYIAERVGGGNTSDVVSTILNIADGILSDVLECQFICTFNADLMDIDHALLRHGRLIAEYQFGALTVEKANAYLASVGKDITVDQPMTLAAVSNIDETEYKSSPAQKSFGFIG</sequence>
<comment type="caution">
    <text evidence="2">The sequence shown here is derived from an EMBL/GenBank/DDBJ whole genome shotgun (WGS) entry which is preliminary data.</text>
</comment>
<evidence type="ECO:0000259" key="1">
    <source>
        <dbReference type="Pfam" id="PF00004"/>
    </source>
</evidence>
<dbReference type="Proteomes" id="UP000190683">
    <property type="component" value="Unassembled WGS sequence"/>
</dbReference>
<keyword evidence="3" id="KW-1185">Reference proteome</keyword>
<dbReference type="InterPro" id="IPR003959">
    <property type="entry name" value="ATPase_AAA_core"/>
</dbReference>
<gene>
    <name evidence="2" type="ORF">B0681_00905</name>
</gene>
<dbReference type="RefSeq" id="WP_078316867.1">
    <property type="nucleotide sequence ID" value="NZ_MUYV01000001.1"/>
</dbReference>